<feature type="compositionally biased region" description="Acidic residues" evidence="5">
    <location>
        <begin position="354"/>
        <end position="363"/>
    </location>
</feature>
<feature type="region of interest" description="Disordered" evidence="5">
    <location>
        <begin position="312"/>
        <end position="462"/>
    </location>
</feature>
<dbReference type="SMART" id="SM00543">
    <property type="entry name" value="MIF4G"/>
    <property type="match status" value="1"/>
</dbReference>
<dbReference type="EMBL" id="CP144754">
    <property type="protein sequence ID" value="WVZ96243.1"/>
    <property type="molecule type" value="Genomic_DNA"/>
</dbReference>
<dbReference type="PANTHER" id="PTHR18034:SF4">
    <property type="entry name" value="NUCLEOLAR MIF4G DOMAIN-CONTAINING PROTEIN 1"/>
    <property type="match status" value="1"/>
</dbReference>
<dbReference type="GO" id="GO:0003723">
    <property type="term" value="F:RNA binding"/>
    <property type="evidence" value="ECO:0007669"/>
    <property type="project" value="InterPro"/>
</dbReference>
<dbReference type="AlphaFoldDB" id="A0AAQ3UPH9"/>
<organism evidence="7 8">
    <name type="scientific">Paspalum notatum var. saurae</name>
    <dbReference type="NCBI Taxonomy" id="547442"/>
    <lineage>
        <taxon>Eukaryota</taxon>
        <taxon>Viridiplantae</taxon>
        <taxon>Streptophyta</taxon>
        <taxon>Embryophyta</taxon>
        <taxon>Tracheophyta</taxon>
        <taxon>Spermatophyta</taxon>
        <taxon>Magnoliopsida</taxon>
        <taxon>Liliopsida</taxon>
        <taxon>Poales</taxon>
        <taxon>Poaceae</taxon>
        <taxon>PACMAD clade</taxon>
        <taxon>Panicoideae</taxon>
        <taxon>Andropogonodae</taxon>
        <taxon>Paspaleae</taxon>
        <taxon>Paspalinae</taxon>
        <taxon>Paspalum</taxon>
    </lineage>
</organism>
<feature type="compositionally biased region" description="Acidic residues" evidence="5">
    <location>
        <begin position="319"/>
        <end position="335"/>
    </location>
</feature>
<dbReference type="FunFam" id="1.25.40.180:FF:000043">
    <property type="entry name" value="MIF4G domain-containing protein / MA3 domain-containing protein"/>
    <property type="match status" value="1"/>
</dbReference>
<feature type="domain" description="MI" evidence="6">
    <location>
        <begin position="760"/>
        <end position="880"/>
    </location>
</feature>
<dbReference type="SMART" id="SM00544">
    <property type="entry name" value="MA3"/>
    <property type="match status" value="1"/>
</dbReference>
<dbReference type="Pfam" id="PF02847">
    <property type="entry name" value="MA3"/>
    <property type="match status" value="1"/>
</dbReference>
<feature type="compositionally biased region" description="Acidic residues" evidence="5">
    <location>
        <begin position="408"/>
        <end position="426"/>
    </location>
</feature>
<feature type="compositionally biased region" description="Basic and acidic residues" evidence="5">
    <location>
        <begin position="187"/>
        <end position="205"/>
    </location>
</feature>
<comment type="subcellular location">
    <subcellularLocation>
        <location evidence="1">Nucleus</location>
        <location evidence="1">Nucleolus</location>
    </subcellularLocation>
</comment>
<evidence type="ECO:0000313" key="8">
    <source>
        <dbReference type="Proteomes" id="UP001341281"/>
    </source>
</evidence>
<keyword evidence="8" id="KW-1185">Reference proteome</keyword>
<evidence type="ECO:0000256" key="5">
    <source>
        <dbReference type="SAM" id="MobiDB-lite"/>
    </source>
</evidence>
<proteinExistence type="inferred from homology"/>
<accession>A0AAQ3UPH9</accession>
<evidence type="ECO:0000256" key="2">
    <source>
        <dbReference type="ARBA" id="ARBA00006856"/>
    </source>
</evidence>
<dbReference type="GO" id="GO:0005730">
    <property type="term" value="C:nucleolus"/>
    <property type="evidence" value="ECO:0007669"/>
    <property type="project" value="UniProtKB-SubCell"/>
</dbReference>
<dbReference type="InterPro" id="IPR016024">
    <property type="entry name" value="ARM-type_fold"/>
</dbReference>
<dbReference type="InterPro" id="IPR003891">
    <property type="entry name" value="Initiation_fac_eIF4g_MI"/>
</dbReference>
<dbReference type="GO" id="GO:0042274">
    <property type="term" value="P:ribosomal small subunit biogenesis"/>
    <property type="evidence" value="ECO:0007669"/>
    <property type="project" value="TreeGrafter"/>
</dbReference>
<dbReference type="Pfam" id="PF02854">
    <property type="entry name" value="MIF4G"/>
    <property type="match status" value="1"/>
</dbReference>
<dbReference type="Gene3D" id="1.25.40.180">
    <property type="match status" value="1"/>
</dbReference>
<feature type="compositionally biased region" description="Basic and acidic residues" evidence="5">
    <location>
        <begin position="232"/>
        <end position="243"/>
    </location>
</feature>
<dbReference type="InterPro" id="IPR050781">
    <property type="entry name" value="CWC22_splicing_factor"/>
</dbReference>
<dbReference type="PROSITE" id="PS51366">
    <property type="entry name" value="MI"/>
    <property type="match status" value="1"/>
</dbReference>
<keyword evidence="3" id="KW-0810">Translation regulation</keyword>
<reference evidence="7 8" key="1">
    <citation type="submission" date="2024-02" db="EMBL/GenBank/DDBJ databases">
        <title>High-quality chromosome-scale genome assembly of Pensacola bahiagrass (Paspalum notatum Flugge var. saurae).</title>
        <authorList>
            <person name="Vega J.M."/>
            <person name="Podio M."/>
            <person name="Orjuela J."/>
            <person name="Siena L.A."/>
            <person name="Pessino S.C."/>
            <person name="Combes M.C."/>
            <person name="Mariac C."/>
            <person name="Albertini E."/>
            <person name="Pupilli F."/>
            <person name="Ortiz J.P.A."/>
            <person name="Leblanc O."/>
        </authorList>
    </citation>
    <scope>NUCLEOTIDE SEQUENCE [LARGE SCALE GENOMIC DNA]</scope>
    <source>
        <strain evidence="7">R1</strain>
        <tissue evidence="7">Leaf</tissue>
    </source>
</reference>
<dbReference type="Proteomes" id="UP001341281">
    <property type="component" value="Chromosome 10"/>
</dbReference>
<keyword evidence="4" id="KW-0539">Nucleus</keyword>
<evidence type="ECO:0000256" key="3">
    <source>
        <dbReference type="ARBA" id="ARBA00022845"/>
    </source>
</evidence>
<feature type="compositionally biased region" description="Acidic residues" evidence="5">
    <location>
        <begin position="380"/>
        <end position="389"/>
    </location>
</feature>
<dbReference type="InterPro" id="IPR003890">
    <property type="entry name" value="MIF4G-like_typ-3"/>
</dbReference>
<feature type="compositionally biased region" description="Basic residues" evidence="5">
    <location>
        <begin position="340"/>
        <end position="349"/>
    </location>
</feature>
<sequence>MVASRATGTSGSQEQAREAVCVARTRHLESVRSRRVGGGGRGTGCSNGCKPWRRMRRAKPAAPRRGAGLSAAAGRVEGARRGGRVGQRCPAGLGLAAPRGSGGAGVGWPRRLLGATAAAASRERQGLRAGSCGGQLTAWGSAEAGIGSRRVVEARRFWCSLFSRLGMAQTQPDSASGSTRVIMAGKPEQKSRKERRKEARSEKQKLRFLSWVQHQGGKNKKPTMPAAESSPVEEKKPKKETAGMKKKRKREAEGKRKPKSNFQEYLEMEMGGAVSMEEDLEMERRLAKKLKVKKGKLGGPDDGMDELFADLGFGGNFGSDDEAKEYDWNVADDTDLDKKKGSKKKKKAKKDATETEEMDDMVEENGGKKNKKKKVKKDDLDTEEPDVGGEENNQKKKKKKKKVKKDDSEMDEPDDGGVDMDEENDEEIMKSEDGEPNVVELPTEPKGKYVPPSLRAASNSESEEIAQIRRRVRGLLNRLSESNVESITQEIATLFRSVPRSVGSQIIGDEVLASCSRGPRGNEQYAAVFAAFVAGMACLVGIDFSAKILASIAKSFEDEYSKEDGLSLRNLTLLFCYLCIFGVISSDLVYDLLSILSKRLTELDVSTVLTILQCCGMKLRGDDPGAMKDFVLTIQNSVNQMKLHSGVGEGGKTDIRSKRMEFMLETICDIKNNKKRPKEDPSHHTRVKKWLQKLKSEDVLLRGLTWRRLLDPDKKGQWWLSGDIPSTAGNIEDVAAVISKDAAETQKLLQLAAAQRMNTDIRRAIFCIIMSAEDYVDAFEKLLRLGLSGKQACIDDREIIRVIVDCCLHEKAFNKYYTVLASKLCSHEKNHKFSLQYCIWDHFKELDSMESSRSMNLAKLVAAMVSNFTLSLATLKVVNLANPVEMTLARISHFQMLFETLLQKDDALVWNVFTRIAGLPELEILRDGIVLFIKQHVIAEETGKDLTSKFKIAKKALDNTAGVLM</sequence>
<evidence type="ECO:0000313" key="7">
    <source>
        <dbReference type="EMBL" id="WVZ96243.1"/>
    </source>
</evidence>
<evidence type="ECO:0000256" key="1">
    <source>
        <dbReference type="ARBA" id="ARBA00004604"/>
    </source>
</evidence>
<dbReference type="PANTHER" id="PTHR18034">
    <property type="entry name" value="CELL CYCLE CONTROL PROTEIN CWF22-RELATED"/>
    <property type="match status" value="1"/>
</dbReference>
<dbReference type="GO" id="GO:0006417">
    <property type="term" value="P:regulation of translation"/>
    <property type="evidence" value="ECO:0007669"/>
    <property type="project" value="UniProtKB-KW"/>
</dbReference>
<feature type="compositionally biased region" description="Polar residues" evidence="5">
    <location>
        <begin position="168"/>
        <end position="179"/>
    </location>
</feature>
<evidence type="ECO:0000256" key="4">
    <source>
        <dbReference type="ARBA" id="ARBA00023242"/>
    </source>
</evidence>
<feature type="region of interest" description="Disordered" evidence="5">
    <location>
        <begin position="168"/>
        <end position="264"/>
    </location>
</feature>
<gene>
    <name evidence="7" type="ORF">U9M48_041908</name>
</gene>
<name>A0AAQ3UPH9_PASNO</name>
<evidence type="ECO:0000259" key="6">
    <source>
        <dbReference type="PROSITE" id="PS51366"/>
    </source>
</evidence>
<dbReference type="SUPFAM" id="SSF48371">
    <property type="entry name" value="ARM repeat"/>
    <property type="match status" value="1"/>
</dbReference>
<protein>
    <recommendedName>
        <fullName evidence="6">MI domain-containing protein</fullName>
    </recommendedName>
</protein>
<comment type="similarity">
    <text evidence="2">Belongs to the CWC22 family.</text>
</comment>